<protein>
    <recommendedName>
        <fullName evidence="5">RRM domain-containing protein</fullName>
    </recommendedName>
</protein>
<keyword evidence="3" id="KW-0175">Coiled coil</keyword>
<evidence type="ECO:0000256" key="1">
    <source>
        <dbReference type="ARBA" id="ARBA00022884"/>
    </source>
</evidence>
<dbReference type="GO" id="GO:0003723">
    <property type="term" value="F:RNA binding"/>
    <property type="evidence" value="ECO:0007669"/>
    <property type="project" value="UniProtKB-UniRule"/>
</dbReference>
<gene>
    <name evidence="6" type="ORF">GIB67_030645</name>
</gene>
<dbReference type="CDD" id="cd00590">
    <property type="entry name" value="RRM_SF"/>
    <property type="match status" value="1"/>
</dbReference>
<keyword evidence="1 2" id="KW-0694">RNA-binding</keyword>
<name>A0A7J7NIZ9_9MAGN</name>
<evidence type="ECO:0000256" key="3">
    <source>
        <dbReference type="SAM" id="Coils"/>
    </source>
</evidence>
<dbReference type="PANTHER" id="PTHR48024:SF56">
    <property type="entry name" value="HETEROGENEOUS NUCLEAR RIBONUCLEOPROTEIN A0"/>
    <property type="match status" value="1"/>
</dbReference>
<dbReference type="Gene3D" id="3.30.70.330">
    <property type="match status" value="1"/>
</dbReference>
<dbReference type="PROSITE" id="PS50102">
    <property type="entry name" value="RRM"/>
    <property type="match status" value="1"/>
</dbReference>
<evidence type="ECO:0000256" key="2">
    <source>
        <dbReference type="PROSITE-ProRule" id="PRU00176"/>
    </source>
</evidence>
<dbReference type="InterPro" id="IPR050886">
    <property type="entry name" value="RNA-binding_reg"/>
</dbReference>
<dbReference type="InterPro" id="IPR035979">
    <property type="entry name" value="RBD_domain_sf"/>
</dbReference>
<dbReference type="InterPro" id="IPR000504">
    <property type="entry name" value="RRM_dom"/>
</dbReference>
<feature type="compositionally biased region" description="Basic and acidic residues" evidence="4">
    <location>
        <begin position="117"/>
        <end position="176"/>
    </location>
</feature>
<dbReference type="InterPro" id="IPR012677">
    <property type="entry name" value="Nucleotide-bd_a/b_plait_sf"/>
</dbReference>
<dbReference type="PANTHER" id="PTHR48024">
    <property type="entry name" value="GEO13361P1-RELATED"/>
    <property type="match status" value="1"/>
</dbReference>
<dbReference type="GO" id="GO:0005739">
    <property type="term" value="C:mitochondrion"/>
    <property type="evidence" value="ECO:0007669"/>
    <property type="project" value="TreeGrafter"/>
</dbReference>
<evidence type="ECO:0000313" key="7">
    <source>
        <dbReference type="Proteomes" id="UP000541444"/>
    </source>
</evidence>
<dbReference type="GO" id="GO:0005634">
    <property type="term" value="C:nucleus"/>
    <property type="evidence" value="ECO:0007669"/>
    <property type="project" value="TreeGrafter"/>
</dbReference>
<feature type="compositionally biased region" description="Basic and acidic residues" evidence="4">
    <location>
        <begin position="184"/>
        <end position="200"/>
    </location>
</feature>
<comment type="caution">
    <text evidence="6">The sequence shown here is derived from an EMBL/GenBank/DDBJ whole genome shotgun (WGS) entry which is preliminary data.</text>
</comment>
<evidence type="ECO:0000256" key="4">
    <source>
        <dbReference type="SAM" id="MobiDB-lite"/>
    </source>
</evidence>
<evidence type="ECO:0000313" key="6">
    <source>
        <dbReference type="EMBL" id="KAF6166952.1"/>
    </source>
</evidence>
<keyword evidence="7" id="KW-1185">Reference proteome</keyword>
<dbReference type="OrthoDB" id="272703at2759"/>
<feature type="coiled-coil region" evidence="3">
    <location>
        <begin position="234"/>
        <end position="282"/>
    </location>
</feature>
<reference evidence="6 7" key="1">
    <citation type="journal article" date="2020" name="IScience">
        <title>Genome Sequencing of the Endangered Kingdonia uniflora (Circaeasteraceae, Ranunculales) Reveals Potential Mechanisms of Evolutionary Specialization.</title>
        <authorList>
            <person name="Sun Y."/>
            <person name="Deng T."/>
            <person name="Zhang A."/>
            <person name="Moore M.J."/>
            <person name="Landis J.B."/>
            <person name="Lin N."/>
            <person name="Zhang H."/>
            <person name="Zhang X."/>
            <person name="Huang J."/>
            <person name="Zhang X."/>
            <person name="Sun H."/>
            <person name="Wang H."/>
        </authorList>
    </citation>
    <scope>NUCLEOTIDE SEQUENCE [LARGE SCALE GENOMIC DNA]</scope>
    <source>
        <strain evidence="6">TB1705</strain>
        <tissue evidence="6">Leaf</tissue>
    </source>
</reference>
<proteinExistence type="predicted"/>
<dbReference type="EMBL" id="JACGCM010000767">
    <property type="protein sequence ID" value="KAF6166952.1"/>
    <property type="molecule type" value="Genomic_DNA"/>
</dbReference>
<feature type="domain" description="RRM" evidence="5">
    <location>
        <begin position="7"/>
        <end position="84"/>
    </location>
</feature>
<dbReference type="SUPFAM" id="SSF54928">
    <property type="entry name" value="RNA-binding domain, RBD"/>
    <property type="match status" value="1"/>
</dbReference>
<evidence type="ECO:0000259" key="5">
    <source>
        <dbReference type="PROSITE" id="PS50102"/>
    </source>
</evidence>
<organism evidence="6 7">
    <name type="scientific">Kingdonia uniflora</name>
    <dbReference type="NCBI Taxonomy" id="39325"/>
    <lineage>
        <taxon>Eukaryota</taxon>
        <taxon>Viridiplantae</taxon>
        <taxon>Streptophyta</taxon>
        <taxon>Embryophyta</taxon>
        <taxon>Tracheophyta</taxon>
        <taxon>Spermatophyta</taxon>
        <taxon>Magnoliopsida</taxon>
        <taxon>Ranunculales</taxon>
        <taxon>Circaeasteraceae</taxon>
        <taxon>Kingdonia</taxon>
    </lineage>
</organism>
<accession>A0A7J7NIZ9</accession>
<dbReference type="SMART" id="SM00360">
    <property type="entry name" value="RRM"/>
    <property type="match status" value="1"/>
</dbReference>
<sequence length="343" mass="40236">MTIDDNSSIYVGGLAHNCSEDIIRKSFELYGTVVAVKLISARDSRGKCYGFVTFTNPRSATIAISEMDGRTIDGQVVRVSEVRTRGGRPIFNRDNTDRDSERDLNWNRGRVRERDHGRYRDRHNERSRDREQEAENERPRDRSSDRILDRDRGRDREHNEKERSRNHDRDSGKENDLDWEQDTEVDKTDGYDKRDEDKGQHSKSRTGTRFVDRRSRDLSSNSSDEYEEQVKELLGIAIQKRDELQKEISEIEGKIEEKQHHVSDLQKKSEKLEGRLDTWKQLSSQQQKKLTKLQRCYSQVKDYTEKLKSSQLELESLVDISSDEKVLMDGMDPYSFTDIYDCL</sequence>
<dbReference type="Proteomes" id="UP000541444">
    <property type="component" value="Unassembled WGS sequence"/>
</dbReference>
<feature type="region of interest" description="Disordered" evidence="4">
    <location>
        <begin position="117"/>
        <end position="227"/>
    </location>
</feature>
<dbReference type="Pfam" id="PF00076">
    <property type="entry name" value="RRM_1"/>
    <property type="match status" value="1"/>
</dbReference>
<dbReference type="AlphaFoldDB" id="A0A7J7NIZ9"/>